<accession>A0A1H9DM04</accession>
<dbReference type="GO" id="GO:0046872">
    <property type="term" value="F:metal ion binding"/>
    <property type="evidence" value="ECO:0007669"/>
    <property type="project" value="UniProtKB-KW"/>
</dbReference>
<gene>
    <name evidence="4" type="ORF">SAMN05444359_10656</name>
</gene>
<dbReference type="FunCoup" id="A0A1H9DM04">
    <property type="interactions" value="89"/>
</dbReference>
<feature type="binding site" evidence="2">
    <location>
        <position position="90"/>
    </location>
    <ligand>
        <name>Cu cation</name>
        <dbReference type="ChEBI" id="CHEBI:23378"/>
    </ligand>
</feature>
<dbReference type="Gene3D" id="3.40.30.10">
    <property type="entry name" value="Glutaredoxin"/>
    <property type="match status" value="1"/>
</dbReference>
<evidence type="ECO:0000313" key="5">
    <source>
        <dbReference type="Proteomes" id="UP000199021"/>
    </source>
</evidence>
<comment type="similarity">
    <text evidence="1">Belongs to the SCO1/2 family.</text>
</comment>
<dbReference type="InterPro" id="IPR036249">
    <property type="entry name" value="Thioredoxin-like_sf"/>
</dbReference>
<feature type="binding site" evidence="2">
    <location>
        <position position="86"/>
    </location>
    <ligand>
        <name>Cu cation</name>
        <dbReference type="ChEBI" id="CHEBI:23378"/>
    </ligand>
</feature>
<evidence type="ECO:0000256" key="1">
    <source>
        <dbReference type="ARBA" id="ARBA00010996"/>
    </source>
</evidence>
<organism evidence="4 5">
    <name type="scientific">Neolewinella agarilytica</name>
    <dbReference type="NCBI Taxonomy" id="478744"/>
    <lineage>
        <taxon>Bacteria</taxon>
        <taxon>Pseudomonadati</taxon>
        <taxon>Bacteroidota</taxon>
        <taxon>Saprospiria</taxon>
        <taxon>Saprospirales</taxon>
        <taxon>Lewinellaceae</taxon>
        <taxon>Neolewinella</taxon>
    </lineage>
</organism>
<feature type="binding site" evidence="2">
    <location>
        <position position="176"/>
    </location>
    <ligand>
        <name>Cu cation</name>
        <dbReference type="ChEBI" id="CHEBI:23378"/>
    </ligand>
</feature>
<protein>
    <submittedName>
        <fullName evidence="4">Protein SCO1/2</fullName>
    </submittedName>
</protein>
<sequence>MWNKFLLFSFCCVCLAGCSPDEPAGYDLPYYADASFTPHWLDAGDLSLDEFHQISPFSLLNQLGDSITEKNLTGKVYIADFFFTACPGICPKMTTNMAVLQDSFRFNPEVMLLSHSVTPKYDSVSVLMEYAEAKGVKADKWWLLTGDRDQIYRLGRKDYFVEEDLGQQKEKDDFLHTENFVLIDQNRHIRGIYNGLNKASVNQLILDVRTLLSAK</sequence>
<dbReference type="CDD" id="cd02968">
    <property type="entry name" value="SCO"/>
    <property type="match status" value="1"/>
</dbReference>
<evidence type="ECO:0000256" key="3">
    <source>
        <dbReference type="PIRSR" id="PIRSR603782-2"/>
    </source>
</evidence>
<name>A0A1H9DM04_9BACT</name>
<keyword evidence="2" id="KW-0186">Copper</keyword>
<dbReference type="PANTHER" id="PTHR12151">
    <property type="entry name" value="ELECTRON TRANSPORT PROTIN SCO1/SENC FAMILY MEMBER"/>
    <property type="match status" value="1"/>
</dbReference>
<dbReference type="AlphaFoldDB" id="A0A1H9DM04"/>
<dbReference type="OrthoDB" id="9811998at2"/>
<dbReference type="EMBL" id="FOFB01000006">
    <property type="protein sequence ID" value="SEQ14504.1"/>
    <property type="molecule type" value="Genomic_DNA"/>
</dbReference>
<dbReference type="InterPro" id="IPR003782">
    <property type="entry name" value="SCO1/SenC"/>
</dbReference>
<dbReference type="RefSeq" id="WP_090166660.1">
    <property type="nucleotide sequence ID" value="NZ_FOFB01000006.1"/>
</dbReference>
<dbReference type="STRING" id="478744.SAMN05444359_10656"/>
<evidence type="ECO:0000313" key="4">
    <source>
        <dbReference type="EMBL" id="SEQ14504.1"/>
    </source>
</evidence>
<dbReference type="PANTHER" id="PTHR12151:SF25">
    <property type="entry name" value="LINALOOL DEHYDRATASE_ISOMERASE DOMAIN-CONTAINING PROTEIN"/>
    <property type="match status" value="1"/>
</dbReference>
<feature type="disulfide bond" description="Redox-active" evidence="3">
    <location>
        <begin position="86"/>
        <end position="90"/>
    </location>
</feature>
<dbReference type="Proteomes" id="UP000199021">
    <property type="component" value="Unassembled WGS sequence"/>
</dbReference>
<keyword evidence="2" id="KW-0479">Metal-binding</keyword>
<proteinExistence type="inferred from homology"/>
<dbReference type="SUPFAM" id="SSF52833">
    <property type="entry name" value="Thioredoxin-like"/>
    <property type="match status" value="1"/>
</dbReference>
<keyword evidence="3" id="KW-1015">Disulfide bond</keyword>
<evidence type="ECO:0000256" key="2">
    <source>
        <dbReference type="PIRSR" id="PIRSR603782-1"/>
    </source>
</evidence>
<reference evidence="5" key="1">
    <citation type="submission" date="2016-10" db="EMBL/GenBank/DDBJ databases">
        <authorList>
            <person name="Varghese N."/>
            <person name="Submissions S."/>
        </authorList>
    </citation>
    <scope>NUCLEOTIDE SEQUENCE [LARGE SCALE GENOMIC DNA]</scope>
    <source>
        <strain evidence="5">DSM 24740</strain>
    </source>
</reference>
<dbReference type="InParanoid" id="A0A1H9DM04"/>
<keyword evidence="5" id="KW-1185">Reference proteome</keyword>
<dbReference type="Pfam" id="PF02630">
    <property type="entry name" value="SCO1-SenC"/>
    <property type="match status" value="1"/>
</dbReference>